<organism evidence="1 2">
    <name type="scientific">Nocardioides luteus</name>
    <dbReference type="NCBI Taxonomy" id="1844"/>
    <lineage>
        <taxon>Bacteria</taxon>
        <taxon>Bacillati</taxon>
        <taxon>Actinomycetota</taxon>
        <taxon>Actinomycetes</taxon>
        <taxon>Propionibacteriales</taxon>
        <taxon>Nocardioidaceae</taxon>
        <taxon>Nocardioides</taxon>
    </lineage>
</organism>
<accession>A0ABQ5SSL2</accession>
<dbReference type="Proteomes" id="UP001142292">
    <property type="component" value="Unassembled WGS sequence"/>
</dbReference>
<protein>
    <submittedName>
        <fullName evidence="1">Uncharacterized protein</fullName>
    </submittedName>
</protein>
<dbReference type="EMBL" id="BSEL01000002">
    <property type="protein sequence ID" value="GLJ66909.1"/>
    <property type="molecule type" value="Genomic_DNA"/>
</dbReference>
<keyword evidence="2" id="KW-1185">Reference proteome</keyword>
<comment type="caution">
    <text evidence="1">The sequence shown here is derived from an EMBL/GenBank/DDBJ whole genome shotgun (WGS) entry which is preliminary data.</text>
</comment>
<evidence type="ECO:0000313" key="1">
    <source>
        <dbReference type="EMBL" id="GLJ66909.1"/>
    </source>
</evidence>
<reference evidence="1" key="1">
    <citation type="journal article" date="2014" name="Int. J. Syst. Evol. Microbiol.">
        <title>Complete genome of a new Firmicutes species belonging to the dominant human colonic microbiota ('Ruminococcus bicirculans') reveals two chromosomes and a selective capacity to utilize plant glucans.</title>
        <authorList>
            <consortium name="NISC Comparative Sequencing Program"/>
            <person name="Wegmann U."/>
            <person name="Louis P."/>
            <person name="Goesmann A."/>
            <person name="Henrissat B."/>
            <person name="Duncan S.H."/>
            <person name="Flint H.J."/>
        </authorList>
    </citation>
    <scope>NUCLEOTIDE SEQUENCE</scope>
    <source>
        <strain evidence="1">VKM Ac-1246</strain>
    </source>
</reference>
<name>A0ABQ5SSL2_9ACTN</name>
<proteinExistence type="predicted"/>
<evidence type="ECO:0000313" key="2">
    <source>
        <dbReference type="Proteomes" id="UP001142292"/>
    </source>
</evidence>
<sequence length="138" mass="15368">MQAIMTSLIAILGTLIGSAGTYLIQRSTVRQQSSLAQAETLRRNRLEAFAAYGGALHSYRKARMDRWHVLNGSRRADPEPSRDEVYALRTVVFDHRIRLRLLIPGDDLIEVGTQVIATIDAIDPDCSHEEYLAACEAS</sequence>
<gene>
    <name evidence="1" type="ORF">GCM10017579_09450</name>
</gene>
<reference evidence="1" key="2">
    <citation type="submission" date="2023-01" db="EMBL/GenBank/DDBJ databases">
        <authorList>
            <person name="Sun Q."/>
            <person name="Evtushenko L."/>
        </authorList>
    </citation>
    <scope>NUCLEOTIDE SEQUENCE</scope>
    <source>
        <strain evidence="1">VKM Ac-1246</strain>
    </source>
</reference>